<name>A0ABT9WG29_9BACL</name>
<dbReference type="EMBL" id="JAUSTI010000010">
    <property type="protein sequence ID" value="MDQ0172211.1"/>
    <property type="molecule type" value="Genomic_DNA"/>
</dbReference>
<evidence type="ECO:0000313" key="2">
    <source>
        <dbReference type="Proteomes" id="UP001233836"/>
    </source>
</evidence>
<keyword evidence="2" id="KW-1185">Reference proteome</keyword>
<accession>A0ABT9WG29</accession>
<organism evidence="1 2">
    <name type="scientific">Paenibacillus tundrae</name>
    <dbReference type="NCBI Taxonomy" id="528187"/>
    <lineage>
        <taxon>Bacteria</taxon>
        <taxon>Bacillati</taxon>
        <taxon>Bacillota</taxon>
        <taxon>Bacilli</taxon>
        <taxon>Bacillales</taxon>
        <taxon>Paenibacillaceae</taxon>
        <taxon>Paenibacillus</taxon>
    </lineage>
</organism>
<protein>
    <submittedName>
        <fullName evidence="1">Uncharacterized protein</fullName>
    </submittedName>
</protein>
<sequence>MACGCSSGTNAGLVDLQTYCTTGSCQSGSTIYTKILYADKKQFCRQSNGTTTESICTIRAGCCN</sequence>
<comment type="caution">
    <text evidence="1">The sequence shown here is derived from an EMBL/GenBank/DDBJ whole genome shotgun (WGS) entry which is preliminary data.</text>
</comment>
<dbReference type="Proteomes" id="UP001233836">
    <property type="component" value="Unassembled WGS sequence"/>
</dbReference>
<proteinExistence type="predicted"/>
<gene>
    <name evidence="1" type="ORF">J2T19_003688</name>
</gene>
<reference evidence="1 2" key="1">
    <citation type="submission" date="2023-07" db="EMBL/GenBank/DDBJ databases">
        <title>Sorghum-associated microbial communities from plants grown in Nebraska, USA.</title>
        <authorList>
            <person name="Schachtman D."/>
        </authorList>
    </citation>
    <scope>NUCLEOTIDE SEQUENCE [LARGE SCALE GENOMIC DNA]</scope>
    <source>
        <strain evidence="1 2">DS1314</strain>
    </source>
</reference>
<evidence type="ECO:0000313" key="1">
    <source>
        <dbReference type="EMBL" id="MDQ0172211.1"/>
    </source>
</evidence>